<feature type="chain" id="PRO_5042288984" description="RHS repeat protein" evidence="1">
    <location>
        <begin position="23"/>
        <end position="290"/>
    </location>
</feature>
<dbReference type="AlphaFoldDB" id="A0AAE3EFY0"/>
<sequence>MKRLIPALSVALSCSIAFFSCAGSPAPVEQPSGENEAPVAEAPEIEPRFREETVWLPELLESYSSDGALSSVVRILRDDTGRALSEETLDSGGKVLSRKAWTYPADDRTETESWDGAGRLQHRTVSIRKDSGTIEDVQYSPSGEVKSKELTVLDELGRKRSFTAETASGGSISTEYAYDGAVLKTIFVKDAAGQVLKRFERTYDSAGNVREEREFGLKDRLAAVIVFATENGRVVKETRQNASGSRLSSVSYAYDSEGNQIESTHRDRADRVKEVRRTAWRSFVRRVAIE</sequence>
<name>A0AAE3EFY0_9SPIR</name>
<keyword evidence="3" id="KW-1185">Reference proteome</keyword>
<protein>
    <recommendedName>
        <fullName evidence="4">RHS repeat protein</fullName>
    </recommendedName>
</protein>
<dbReference type="RefSeq" id="WP_230753213.1">
    <property type="nucleotide sequence ID" value="NZ_JAINWA010000001.1"/>
</dbReference>
<dbReference type="EMBL" id="JAINWA010000001">
    <property type="protein sequence ID" value="MCD1653782.1"/>
    <property type="molecule type" value="Genomic_DNA"/>
</dbReference>
<comment type="caution">
    <text evidence="2">The sequence shown here is derived from an EMBL/GenBank/DDBJ whole genome shotgun (WGS) entry which is preliminary data.</text>
</comment>
<dbReference type="Proteomes" id="UP001198163">
    <property type="component" value="Unassembled WGS sequence"/>
</dbReference>
<evidence type="ECO:0000313" key="2">
    <source>
        <dbReference type="EMBL" id="MCD1653782.1"/>
    </source>
</evidence>
<keyword evidence="1" id="KW-0732">Signal</keyword>
<evidence type="ECO:0008006" key="4">
    <source>
        <dbReference type="Google" id="ProtNLM"/>
    </source>
</evidence>
<evidence type="ECO:0000256" key="1">
    <source>
        <dbReference type="SAM" id="SignalP"/>
    </source>
</evidence>
<dbReference type="Gene3D" id="2.180.10.10">
    <property type="entry name" value="RHS repeat-associated core"/>
    <property type="match status" value="1"/>
</dbReference>
<gene>
    <name evidence="2" type="ORF">K7J14_03595</name>
</gene>
<evidence type="ECO:0000313" key="3">
    <source>
        <dbReference type="Proteomes" id="UP001198163"/>
    </source>
</evidence>
<reference evidence="2" key="1">
    <citation type="submission" date="2021-08" db="EMBL/GenBank/DDBJ databases">
        <title>Comparative analyses of Brucepasteria parasyntrophica and Teretinema zuelzerae.</title>
        <authorList>
            <person name="Song Y."/>
            <person name="Brune A."/>
        </authorList>
    </citation>
    <scope>NUCLEOTIDE SEQUENCE</scope>
    <source>
        <strain evidence="2">DSM 1903</strain>
    </source>
</reference>
<accession>A0AAE3EFY0</accession>
<dbReference type="PROSITE" id="PS51257">
    <property type="entry name" value="PROKAR_LIPOPROTEIN"/>
    <property type="match status" value="1"/>
</dbReference>
<proteinExistence type="predicted"/>
<organism evidence="2 3">
    <name type="scientific">Teretinema zuelzerae</name>
    <dbReference type="NCBI Taxonomy" id="156"/>
    <lineage>
        <taxon>Bacteria</taxon>
        <taxon>Pseudomonadati</taxon>
        <taxon>Spirochaetota</taxon>
        <taxon>Spirochaetia</taxon>
        <taxon>Spirochaetales</taxon>
        <taxon>Treponemataceae</taxon>
        <taxon>Teretinema</taxon>
    </lineage>
</organism>
<feature type="signal peptide" evidence="1">
    <location>
        <begin position="1"/>
        <end position="22"/>
    </location>
</feature>